<proteinExistence type="predicted"/>
<keyword evidence="1" id="KW-1133">Transmembrane helix</keyword>
<feature type="domain" description="Reverse transcriptase Ty1/copia-type" evidence="2">
    <location>
        <begin position="426"/>
        <end position="516"/>
    </location>
</feature>
<keyword evidence="1" id="KW-0472">Membrane</keyword>
<feature type="transmembrane region" description="Helical" evidence="1">
    <location>
        <begin position="485"/>
        <end position="505"/>
    </location>
</feature>
<evidence type="ECO:0000313" key="3">
    <source>
        <dbReference type="EMBL" id="GEX80923.1"/>
    </source>
</evidence>
<comment type="caution">
    <text evidence="3">The sequence shown here is derived from an EMBL/GenBank/DDBJ whole genome shotgun (WGS) entry which is preliminary data.</text>
</comment>
<dbReference type="EMBL" id="BKCJ010131535">
    <property type="protein sequence ID" value="GEX80923.1"/>
    <property type="molecule type" value="Genomic_DNA"/>
</dbReference>
<organism evidence="3">
    <name type="scientific">Tanacetum cinerariifolium</name>
    <name type="common">Dalmatian daisy</name>
    <name type="synonym">Chrysanthemum cinerariifolium</name>
    <dbReference type="NCBI Taxonomy" id="118510"/>
    <lineage>
        <taxon>Eukaryota</taxon>
        <taxon>Viridiplantae</taxon>
        <taxon>Streptophyta</taxon>
        <taxon>Embryophyta</taxon>
        <taxon>Tracheophyta</taxon>
        <taxon>Spermatophyta</taxon>
        <taxon>Magnoliopsida</taxon>
        <taxon>eudicotyledons</taxon>
        <taxon>Gunneridae</taxon>
        <taxon>Pentapetalae</taxon>
        <taxon>asterids</taxon>
        <taxon>campanulids</taxon>
        <taxon>Asterales</taxon>
        <taxon>Asteraceae</taxon>
        <taxon>Asteroideae</taxon>
        <taxon>Anthemideae</taxon>
        <taxon>Anthemidinae</taxon>
        <taxon>Tanacetum</taxon>
    </lineage>
</organism>
<dbReference type="Pfam" id="PF07727">
    <property type="entry name" value="RVT_2"/>
    <property type="match status" value="1"/>
</dbReference>
<name>A0A699HC87_TANCI</name>
<reference evidence="3" key="1">
    <citation type="journal article" date="2019" name="Sci. Rep.">
        <title>Draft genome of Tanacetum cinerariifolium, the natural source of mosquito coil.</title>
        <authorList>
            <person name="Yamashiro T."/>
            <person name="Shiraishi A."/>
            <person name="Satake H."/>
            <person name="Nakayama K."/>
        </authorList>
    </citation>
    <scope>NUCLEOTIDE SEQUENCE</scope>
</reference>
<dbReference type="InterPro" id="IPR013103">
    <property type="entry name" value="RVT_2"/>
</dbReference>
<dbReference type="AlphaFoldDB" id="A0A699HC87"/>
<accession>A0A699HC87</accession>
<evidence type="ECO:0000259" key="2">
    <source>
        <dbReference type="Pfam" id="PF07727"/>
    </source>
</evidence>
<gene>
    <name evidence="3" type="ORF">Tci_352898</name>
</gene>
<protein>
    <recommendedName>
        <fullName evidence="2">Reverse transcriptase Ty1/copia-type domain-containing protein</fullName>
    </recommendedName>
</protein>
<keyword evidence="1" id="KW-0812">Transmembrane</keyword>
<evidence type="ECO:0000256" key="1">
    <source>
        <dbReference type="SAM" id="Phobius"/>
    </source>
</evidence>
<sequence>MVAFKRLNRQFGQGDVYWVKSNPGLRKKKLVGVVRCNWETATYGKIWYDEDVHDLISVETEFPDIAFNDTLMSEYTKNDNDKVNMPSFPSPEPTIVDTTYPNPMDTAYSISGRYPVFIFSTVYTAYSLNEYRVYRNCICFLRIYTGPSEGRSTNIGGEFTNLEILKCWSLEASRQLFNTRILAHKLKIEQQTEETYHVIFDESMEAIRFTNTSVDETRINDSSRYPHNEFRQEDDPSRRYQANFDFIYYIIPHGRSLTELTQDTHVPEVITSNEQNTPHTQDVKGSRDLVNTEGTQEQNVQNEQINHQPTKEISRYNTVNSVPITETLVPKVDQSQNNHHASTSSYPIAEDRWSRGQYIELVNIIGDSGEGMLTRSMAAKLTAASASEGLFADFLSKMEPKKVYEALKHLGWIDAMQKKLNQFYKNKFWILVPLPYEKIAIGSKWVFRNKKDEHEIVTKSKARLVTQCYSKEEGTDYDETFAPVAMMKAITIFLAFATYTNFIVFQMDVKSAFQNIKL</sequence>